<accession>A0A1W5CU31</accession>
<protein>
    <submittedName>
        <fullName evidence="2">Uncharacterized protein</fullName>
    </submittedName>
</protein>
<dbReference type="Proteomes" id="UP000192927">
    <property type="component" value="Unassembled WGS sequence"/>
</dbReference>
<dbReference type="AlphaFoldDB" id="A0A1W5CU31"/>
<organism evidence="2 3">
    <name type="scientific">Lasallia pustulata</name>
    <dbReference type="NCBI Taxonomy" id="136370"/>
    <lineage>
        <taxon>Eukaryota</taxon>
        <taxon>Fungi</taxon>
        <taxon>Dikarya</taxon>
        <taxon>Ascomycota</taxon>
        <taxon>Pezizomycotina</taxon>
        <taxon>Lecanoromycetes</taxon>
        <taxon>OSLEUM clade</taxon>
        <taxon>Umbilicariomycetidae</taxon>
        <taxon>Umbilicariales</taxon>
        <taxon>Umbilicariaceae</taxon>
        <taxon>Lasallia</taxon>
    </lineage>
</organism>
<dbReference type="EMBL" id="FWEW01000263">
    <property type="protein sequence ID" value="SLM34235.1"/>
    <property type="molecule type" value="Genomic_DNA"/>
</dbReference>
<evidence type="ECO:0000313" key="3">
    <source>
        <dbReference type="Proteomes" id="UP000192927"/>
    </source>
</evidence>
<proteinExistence type="predicted"/>
<keyword evidence="3" id="KW-1185">Reference proteome</keyword>
<reference evidence="3" key="1">
    <citation type="submission" date="2017-03" db="EMBL/GenBank/DDBJ databases">
        <authorList>
            <person name="Sharma R."/>
            <person name="Thines M."/>
        </authorList>
    </citation>
    <scope>NUCLEOTIDE SEQUENCE [LARGE SCALE GENOMIC DNA]</scope>
</reference>
<evidence type="ECO:0000313" key="2">
    <source>
        <dbReference type="EMBL" id="SLM34235.1"/>
    </source>
</evidence>
<evidence type="ECO:0000256" key="1">
    <source>
        <dbReference type="SAM" id="MobiDB-lite"/>
    </source>
</evidence>
<name>A0A1W5CU31_9LECA</name>
<feature type="region of interest" description="Disordered" evidence="1">
    <location>
        <begin position="1"/>
        <end position="27"/>
    </location>
</feature>
<sequence>MNYERQGRLEGYPPNRPQPHTLTERRYLKPKAESIQLPDSETNRPLVTCDNPAKRLQAGNFCSNCSAFSNDCFWKCDACNEGEWGFYTRCVDRGKCCTTPCYQLWTP</sequence>